<organism evidence="2 3">
    <name type="scientific">Acorus calamus</name>
    <name type="common">Sweet flag</name>
    <dbReference type="NCBI Taxonomy" id="4465"/>
    <lineage>
        <taxon>Eukaryota</taxon>
        <taxon>Viridiplantae</taxon>
        <taxon>Streptophyta</taxon>
        <taxon>Embryophyta</taxon>
        <taxon>Tracheophyta</taxon>
        <taxon>Spermatophyta</taxon>
        <taxon>Magnoliopsida</taxon>
        <taxon>Liliopsida</taxon>
        <taxon>Acoraceae</taxon>
        <taxon>Acorus</taxon>
    </lineage>
</organism>
<reference evidence="2" key="2">
    <citation type="submission" date="2023-06" db="EMBL/GenBank/DDBJ databases">
        <authorList>
            <person name="Ma L."/>
            <person name="Liu K.-W."/>
            <person name="Li Z."/>
            <person name="Hsiao Y.-Y."/>
            <person name="Qi Y."/>
            <person name="Fu T."/>
            <person name="Tang G."/>
            <person name="Zhang D."/>
            <person name="Sun W.-H."/>
            <person name="Liu D.-K."/>
            <person name="Li Y."/>
            <person name="Chen G.-Z."/>
            <person name="Liu X.-D."/>
            <person name="Liao X.-Y."/>
            <person name="Jiang Y.-T."/>
            <person name="Yu X."/>
            <person name="Hao Y."/>
            <person name="Huang J."/>
            <person name="Zhao X.-W."/>
            <person name="Ke S."/>
            <person name="Chen Y.-Y."/>
            <person name="Wu W.-L."/>
            <person name="Hsu J.-L."/>
            <person name="Lin Y.-F."/>
            <person name="Huang M.-D."/>
            <person name="Li C.-Y."/>
            <person name="Huang L."/>
            <person name="Wang Z.-W."/>
            <person name="Zhao X."/>
            <person name="Zhong W.-Y."/>
            <person name="Peng D.-H."/>
            <person name="Ahmad S."/>
            <person name="Lan S."/>
            <person name="Zhang J.-S."/>
            <person name="Tsai W.-C."/>
            <person name="Van De Peer Y."/>
            <person name="Liu Z.-J."/>
        </authorList>
    </citation>
    <scope>NUCLEOTIDE SEQUENCE</scope>
    <source>
        <strain evidence="2">CP</strain>
        <tissue evidence="2">Leaves</tissue>
    </source>
</reference>
<keyword evidence="1" id="KW-0812">Transmembrane</keyword>
<feature type="transmembrane region" description="Helical" evidence="1">
    <location>
        <begin position="12"/>
        <end position="31"/>
    </location>
</feature>
<dbReference type="PANTHER" id="PTHR33710:SF71">
    <property type="entry name" value="ENDONUCLEASE_EXONUCLEASE_PHOSPHATASE DOMAIN-CONTAINING PROTEIN"/>
    <property type="match status" value="1"/>
</dbReference>
<reference evidence="2" key="1">
    <citation type="journal article" date="2023" name="Nat. Commun.">
        <title>Diploid and tetraploid genomes of Acorus and the evolution of monocots.</title>
        <authorList>
            <person name="Ma L."/>
            <person name="Liu K.W."/>
            <person name="Li Z."/>
            <person name="Hsiao Y.Y."/>
            <person name="Qi Y."/>
            <person name="Fu T."/>
            <person name="Tang G.D."/>
            <person name="Zhang D."/>
            <person name="Sun W.H."/>
            <person name="Liu D.K."/>
            <person name="Li Y."/>
            <person name="Chen G.Z."/>
            <person name="Liu X.D."/>
            <person name="Liao X.Y."/>
            <person name="Jiang Y.T."/>
            <person name="Yu X."/>
            <person name="Hao Y."/>
            <person name="Huang J."/>
            <person name="Zhao X.W."/>
            <person name="Ke S."/>
            <person name="Chen Y.Y."/>
            <person name="Wu W.L."/>
            <person name="Hsu J.L."/>
            <person name="Lin Y.F."/>
            <person name="Huang M.D."/>
            <person name="Li C.Y."/>
            <person name="Huang L."/>
            <person name="Wang Z.W."/>
            <person name="Zhao X."/>
            <person name="Zhong W.Y."/>
            <person name="Peng D.H."/>
            <person name="Ahmad S."/>
            <person name="Lan S."/>
            <person name="Zhang J.S."/>
            <person name="Tsai W.C."/>
            <person name="Van de Peer Y."/>
            <person name="Liu Z.J."/>
        </authorList>
    </citation>
    <scope>NUCLEOTIDE SEQUENCE</scope>
    <source>
        <strain evidence="2">CP</strain>
    </source>
</reference>
<dbReference type="Proteomes" id="UP001180020">
    <property type="component" value="Unassembled WGS sequence"/>
</dbReference>
<keyword evidence="1" id="KW-1133">Transmembrane helix</keyword>
<dbReference type="EMBL" id="JAUJYO010000021">
    <property type="protein sequence ID" value="KAK1284659.1"/>
    <property type="molecule type" value="Genomic_DNA"/>
</dbReference>
<evidence type="ECO:0000313" key="2">
    <source>
        <dbReference type="EMBL" id="KAK1284659.1"/>
    </source>
</evidence>
<name>A0AAV9C8Q9_ACOCL</name>
<evidence type="ECO:0000313" key="3">
    <source>
        <dbReference type="Proteomes" id="UP001180020"/>
    </source>
</evidence>
<gene>
    <name evidence="2" type="ORF">QJS10_CPB21g00747</name>
</gene>
<dbReference type="PANTHER" id="PTHR33710">
    <property type="entry name" value="BNAC02G09200D PROTEIN"/>
    <property type="match status" value="1"/>
</dbReference>
<comment type="caution">
    <text evidence="2">The sequence shown here is derived from an EMBL/GenBank/DDBJ whole genome shotgun (WGS) entry which is preliminary data.</text>
</comment>
<accession>A0AAV9C8Q9</accession>
<evidence type="ECO:0000256" key="1">
    <source>
        <dbReference type="SAM" id="Phobius"/>
    </source>
</evidence>
<keyword evidence="1" id="KW-0472">Membrane</keyword>
<dbReference type="AlphaFoldDB" id="A0AAV9C8Q9"/>
<keyword evidence="3" id="KW-1185">Reference proteome</keyword>
<proteinExistence type="predicted"/>
<protein>
    <submittedName>
        <fullName evidence="2">Uncharacterized protein</fullName>
    </submittedName>
</protein>
<sequence>MKSDLVTKKWEVIQFIIVAYGNSTLLFYMPALDLKSIGHTLSWSNRQTDLISCRLDRVLGNQMFISSFPHSLVEYLQPGISYHSPMKVIFEPPFPTGPKPFKYFEAWEEHPSFSTTVQSAWNLNVSGNPLFCFIAKLSNLKRILKIWNRDIYGPIQNSFASSKRSLEEAQIALHQSPHDPVLITSEKSKRESYQSLLNQEEKIARQKSRQLWLEAATFEEVHIAVFIMKALSSPSPDEFPTKFFQSFWTIIKEDLLHAINFFFTTGKLPPGLGALKCLPYLEIVIIEESTHIETINGIQGKSTEEQ</sequence>